<reference evidence="2" key="1">
    <citation type="submission" date="2021-02" db="EMBL/GenBank/DDBJ databases">
        <authorList>
            <person name="Nowell W R."/>
        </authorList>
    </citation>
    <scope>NUCLEOTIDE SEQUENCE</scope>
</reference>
<gene>
    <name evidence="2" type="ORF">EDS130_LOCUS41046</name>
    <name evidence="3" type="ORF">XAT740_LOCUS55239</name>
</gene>
<dbReference type="SUPFAM" id="SSF81383">
    <property type="entry name" value="F-box domain"/>
    <property type="match status" value="1"/>
</dbReference>
<evidence type="ECO:0000313" key="5">
    <source>
        <dbReference type="Proteomes" id="UP000663852"/>
    </source>
</evidence>
<dbReference type="CDD" id="cd09917">
    <property type="entry name" value="F-box_SF"/>
    <property type="match status" value="1"/>
</dbReference>
<dbReference type="EMBL" id="CAJNOR010010261">
    <property type="protein sequence ID" value="CAF1652375.1"/>
    <property type="molecule type" value="Genomic_DNA"/>
</dbReference>
<dbReference type="OrthoDB" id="9993346at2759"/>
<sequence length="210" mass="24867">MFATLPIETIECIFLQVNPTDLFSSRAVCWKWYEFITNERFLAKYFDNRFEQQAKQFALNWVVYHTSPTSLYRLPSIRDYDIQYPVPARLQGGWRCCIGYKQNCQLYFPHTGIFQTQIQTKIPIYTWFYTILTYSSEFQLHINGIHHSFVNIQRSLSENELSTYMFYLIDNEYVCLSYARAPKFSSVARFADIQILPCALSIYAIRAIIN</sequence>
<evidence type="ECO:0000313" key="3">
    <source>
        <dbReference type="EMBL" id="CAF1652375.1"/>
    </source>
</evidence>
<evidence type="ECO:0000313" key="4">
    <source>
        <dbReference type="Proteomes" id="UP000663828"/>
    </source>
</evidence>
<comment type="caution">
    <text evidence="2">The sequence shown here is derived from an EMBL/GenBank/DDBJ whole genome shotgun (WGS) entry which is preliminary data.</text>
</comment>
<keyword evidence="4" id="KW-1185">Reference proteome</keyword>
<dbReference type="Gene3D" id="1.20.1280.50">
    <property type="match status" value="1"/>
</dbReference>
<dbReference type="AlphaFoldDB" id="A0A815RCL6"/>
<dbReference type="SMART" id="SM00256">
    <property type="entry name" value="FBOX"/>
    <property type="match status" value="1"/>
</dbReference>
<accession>A0A815RCL6</accession>
<dbReference type="PROSITE" id="PS50181">
    <property type="entry name" value="FBOX"/>
    <property type="match status" value="1"/>
</dbReference>
<dbReference type="Proteomes" id="UP000663828">
    <property type="component" value="Unassembled WGS sequence"/>
</dbReference>
<dbReference type="Proteomes" id="UP000663852">
    <property type="component" value="Unassembled WGS sequence"/>
</dbReference>
<dbReference type="Pfam" id="PF00646">
    <property type="entry name" value="F-box"/>
    <property type="match status" value="1"/>
</dbReference>
<name>A0A815RCL6_ADIRI</name>
<feature type="domain" description="F-box" evidence="1">
    <location>
        <begin position="1"/>
        <end position="45"/>
    </location>
</feature>
<evidence type="ECO:0000313" key="2">
    <source>
        <dbReference type="EMBL" id="CAF1474971.1"/>
    </source>
</evidence>
<evidence type="ECO:0000259" key="1">
    <source>
        <dbReference type="PROSITE" id="PS50181"/>
    </source>
</evidence>
<organism evidence="2 5">
    <name type="scientific">Adineta ricciae</name>
    <name type="common">Rotifer</name>
    <dbReference type="NCBI Taxonomy" id="249248"/>
    <lineage>
        <taxon>Eukaryota</taxon>
        <taxon>Metazoa</taxon>
        <taxon>Spiralia</taxon>
        <taxon>Gnathifera</taxon>
        <taxon>Rotifera</taxon>
        <taxon>Eurotatoria</taxon>
        <taxon>Bdelloidea</taxon>
        <taxon>Adinetida</taxon>
        <taxon>Adinetidae</taxon>
        <taxon>Adineta</taxon>
    </lineage>
</organism>
<proteinExistence type="predicted"/>
<dbReference type="EMBL" id="CAJNOJ010000520">
    <property type="protein sequence ID" value="CAF1474971.1"/>
    <property type="molecule type" value="Genomic_DNA"/>
</dbReference>
<dbReference type="InterPro" id="IPR036047">
    <property type="entry name" value="F-box-like_dom_sf"/>
</dbReference>
<dbReference type="InterPro" id="IPR001810">
    <property type="entry name" value="F-box_dom"/>
</dbReference>
<protein>
    <recommendedName>
        <fullName evidence="1">F-box domain-containing protein</fullName>
    </recommendedName>
</protein>